<dbReference type="EMBL" id="KZ679682">
    <property type="protein sequence ID" value="PTB53011.1"/>
    <property type="molecule type" value="Genomic_DNA"/>
</dbReference>
<keyword evidence="3" id="KW-1185">Reference proteome</keyword>
<evidence type="ECO:0000313" key="2">
    <source>
        <dbReference type="EMBL" id="PTB53011.1"/>
    </source>
</evidence>
<evidence type="ECO:0000313" key="3">
    <source>
        <dbReference type="Proteomes" id="UP000241690"/>
    </source>
</evidence>
<name>A0A2T4A7I0_TRIHA</name>
<feature type="transmembrane region" description="Helical" evidence="1">
    <location>
        <begin position="180"/>
        <end position="204"/>
    </location>
</feature>
<organism evidence="2 3">
    <name type="scientific">Trichoderma harzianum CBS 226.95</name>
    <dbReference type="NCBI Taxonomy" id="983964"/>
    <lineage>
        <taxon>Eukaryota</taxon>
        <taxon>Fungi</taxon>
        <taxon>Dikarya</taxon>
        <taxon>Ascomycota</taxon>
        <taxon>Pezizomycotina</taxon>
        <taxon>Sordariomycetes</taxon>
        <taxon>Hypocreomycetidae</taxon>
        <taxon>Hypocreales</taxon>
        <taxon>Hypocreaceae</taxon>
        <taxon>Trichoderma</taxon>
    </lineage>
</organism>
<dbReference type="RefSeq" id="XP_024772688.1">
    <property type="nucleotide sequence ID" value="XM_024921432.1"/>
</dbReference>
<evidence type="ECO:0000256" key="1">
    <source>
        <dbReference type="SAM" id="Phobius"/>
    </source>
</evidence>
<dbReference type="GeneID" id="36630014"/>
<dbReference type="Proteomes" id="UP000241690">
    <property type="component" value="Unassembled WGS sequence"/>
</dbReference>
<reference evidence="2 3" key="1">
    <citation type="submission" date="2016-07" db="EMBL/GenBank/DDBJ databases">
        <title>Multiple horizontal gene transfer events from other fungi enriched the ability of initially mycotrophic Trichoderma (Ascomycota) to feed on dead plant biomass.</title>
        <authorList>
            <consortium name="DOE Joint Genome Institute"/>
            <person name="Aerts A."/>
            <person name="Atanasova L."/>
            <person name="Chenthamara K."/>
            <person name="Zhang J."/>
            <person name="Grujic M."/>
            <person name="Henrissat B."/>
            <person name="Kuo A."/>
            <person name="Salamov A."/>
            <person name="Lipzen A."/>
            <person name="Labutti K."/>
            <person name="Barry K."/>
            <person name="Miao Y."/>
            <person name="Rahimi M.J."/>
            <person name="Shen Q."/>
            <person name="Grigoriev I.V."/>
            <person name="Kubicek C.P."/>
            <person name="Druzhinina I.S."/>
        </authorList>
    </citation>
    <scope>NUCLEOTIDE SEQUENCE [LARGE SCALE GENOMIC DNA]</scope>
    <source>
        <strain evidence="2 3">CBS 226.95</strain>
    </source>
</reference>
<protein>
    <submittedName>
        <fullName evidence="2">Uncharacterized protein</fullName>
    </submittedName>
</protein>
<keyword evidence="1" id="KW-0472">Membrane</keyword>
<proteinExistence type="predicted"/>
<gene>
    <name evidence="2" type="ORF">M431DRAFT_555975</name>
</gene>
<dbReference type="STRING" id="983964.A0A2T4A7I0"/>
<keyword evidence="1" id="KW-1133">Transmembrane helix</keyword>
<dbReference type="Pfam" id="PF20246">
    <property type="entry name" value="DUF6601"/>
    <property type="match status" value="1"/>
</dbReference>
<dbReference type="AlphaFoldDB" id="A0A2T4A7I0"/>
<dbReference type="InterPro" id="IPR046536">
    <property type="entry name" value="DUF6601"/>
</dbReference>
<sequence>MRELEELDNVRVRPATQVHAFGRCIFTADQIHLHLLLCGYWTVFVKLFSGFLSSKDFWKQLLKLLMISISKPARAPSLRRVEENLLYTYACQISTKSNFFIAIRCCLLVRNLDGSTMAWAQRQHPAREIISQHDSTKDPPSLPWCRASLIALLIGRKQFLFSEAYFGEGNDYSSFFRYNLAWTAAVTTCMVLILTAMQVCVAINGSKTALSFYRHNMSSQCWHFWGL</sequence>
<keyword evidence="1" id="KW-0812">Transmembrane</keyword>
<accession>A0A2T4A7I0</accession>